<feature type="transmembrane region" description="Helical" evidence="2">
    <location>
        <begin position="488"/>
        <end position="508"/>
    </location>
</feature>
<dbReference type="GO" id="GO:0045202">
    <property type="term" value="C:synapse"/>
    <property type="evidence" value="ECO:0007669"/>
    <property type="project" value="GOC"/>
</dbReference>
<evidence type="ECO:0000256" key="3">
    <source>
        <dbReference type="SAM" id="SignalP"/>
    </source>
</evidence>
<dbReference type="OrthoDB" id="8185041at2759"/>
<dbReference type="KEGG" id="dya:Dyak_GE17159"/>
<dbReference type="OMA" id="QEPDQQR"/>
<dbReference type="eggNOG" id="ENOG502QW2Z">
    <property type="taxonomic scope" value="Eukaryota"/>
</dbReference>
<feature type="signal peptide" evidence="3">
    <location>
        <begin position="1"/>
        <end position="19"/>
    </location>
</feature>
<evidence type="ECO:0000256" key="2">
    <source>
        <dbReference type="SAM" id="Phobius"/>
    </source>
</evidence>
<dbReference type="InterPro" id="IPR011050">
    <property type="entry name" value="Pectin_lyase_fold/virulence"/>
</dbReference>
<keyword evidence="5" id="KW-1185">Reference proteome</keyword>
<protein>
    <submittedName>
        <fullName evidence="4">Uncharacterized protein</fullName>
    </submittedName>
</protein>
<reference evidence="4 5" key="2">
    <citation type="journal article" date="2007" name="PLoS Biol.">
        <title>Principles of genome evolution in the Drosophila melanogaster species group.</title>
        <authorList>
            <person name="Ranz J.M."/>
            <person name="Maurin D."/>
            <person name="Chan Y.S."/>
            <person name="von Grotthuss M."/>
            <person name="Hillier L.W."/>
            <person name="Roote J."/>
            <person name="Ashburner M."/>
            <person name="Bergman C.M."/>
        </authorList>
    </citation>
    <scope>NUCLEOTIDE SEQUENCE [LARGE SCALE GENOMIC DNA]</scope>
    <source>
        <strain evidence="5">Tai18E2 / Tucson 14021-0261.01</strain>
    </source>
</reference>
<proteinExistence type="predicted"/>
<feature type="region of interest" description="Disordered" evidence="1">
    <location>
        <begin position="703"/>
        <end position="747"/>
    </location>
</feature>
<feature type="region of interest" description="Disordered" evidence="1">
    <location>
        <begin position="619"/>
        <end position="652"/>
    </location>
</feature>
<evidence type="ECO:0000313" key="4">
    <source>
        <dbReference type="EMBL" id="EDX01726.1"/>
    </source>
</evidence>
<dbReference type="SUPFAM" id="SSF51126">
    <property type="entry name" value="Pectin lyase-like"/>
    <property type="match status" value="1"/>
</dbReference>
<dbReference type="GO" id="GO:0007274">
    <property type="term" value="P:neuromuscular synaptic transmission"/>
    <property type="evidence" value="ECO:0007669"/>
    <property type="project" value="EnsemblMetazoa"/>
</dbReference>
<evidence type="ECO:0000313" key="5">
    <source>
        <dbReference type="Proteomes" id="UP000002282"/>
    </source>
</evidence>
<feature type="chain" id="PRO_5005663537" evidence="3">
    <location>
        <begin position="20"/>
        <end position="845"/>
    </location>
</feature>
<keyword evidence="3" id="KW-0732">Signal</keyword>
<gene>
    <name evidence="4" type="primary">Dyak\GE17159</name>
    <name evidence="4" type="synonym">dyak_GLEANR_18513</name>
    <name evidence="4" type="synonym">GE17159</name>
    <name evidence="4" type="ORF">Dyak_GE17159</name>
</gene>
<dbReference type="GO" id="GO:0007616">
    <property type="term" value="P:long-term memory"/>
    <property type="evidence" value="ECO:0007669"/>
    <property type="project" value="EnsemblMetazoa"/>
</dbReference>
<dbReference type="HOGENOM" id="CLU_014096_0_0_1"/>
<keyword evidence="2" id="KW-1133">Transmembrane helix</keyword>
<keyword evidence="2" id="KW-0812">Transmembrane</keyword>
<feature type="compositionally biased region" description="Polar residues" evidence="1">
    <location>
        <begin position="703"/>
        <end position="714"/>
    </location>
</feature>
<dbReference type="EMBL" id="CM000162">
    <property type="protein sequence ID" value="EDX01726.1"/>
    <property type="molecule type" value="Genomic_DNA"/>
</dbReference>
<dbReference type="PhylomeDB" id="B4PW95"/>
<keyword evidence="2" id="KW-0472">Membrane</keyword>
<evidence type="ECO:0000256" key="1">
    <source>
        <dbReference type="SAM" id="MobiDB-lite"/>
    </source>
</evidence>
<dbReference type="AlphaFoldDB" id="B4PW95"/>
<name>B4PW95_DROYA</name>
<organism evidence="4 5">
    <name type="scientific">Drosophila yakuba</name>
    <name type="common">Fruit fly</name>
    <dbReference type="NCBI Taxonomy" id="7245"/>
    <lineage>
        <taxon>Eukaryota</taxon>
        <taxon>Metazoa</taxon>
        <taxon>Ecdysozoa</taxon>
        <taxon>Arthropoda</taxon>
        <taxon>Hexapoda</taxon>
        <taxon>Insecta</taxon>
        <taxon>Pterygota</taxon>
        <taxon>Neoptera</taxon>
        <taxon>Endopterygota</taxon>
        <taxon>Diptera</taxon>
        <taxon>Brachycera</taxon>
        <taxon>Muscomorpha</taxon>
        <taxon>Ephydroidea</taxon>
        <taxon>Drosophilidae</taxon>
        <taxon>Drosophila</taxon>
        <taxon>Sophophora</taxon>
    </lineage>
</organism>
<feature type="compositionally biased region" description="Low complexity" evidence="1">
    <location>
        <begin position="722"/>
        <end position="736"/>
    </location>
</feature>
<accession>B4PW95</accession>
<feature type="region of interest" description="Disordered" evidence="1">
    <location>
        <begin position="780"/>
        <end position="803"/>
    </location>
</feature>
<sequence>MNLEWIALVLFGIIASFSGQDAFTYPERTDRQSIWGGYSQIGGSLVDAAHRENRESRENRVDLCQHCFCTNLKAICDYQLNKTLSHEFNDKLLVPLNIKYIEVRLTAGTQFVMYENFFQDNQVNYFGVIGVGKDDQVEITSNAFSHNKGGYPSIEIRNVLRVFLREKFLTGAEYKLLVEDVAQLTVFSNALQMTNLDCSLKRIKQLNMMKNAFNPGVAKYGINLRVEDSYINQLGIFGVSMGKVSLLRCHIDMIMSNAFDVTSIKELIIEGCKISVIETQALTNKLHSDKVAILDTVIGTIEGQAISQSGITTMIMFGNTITRIRSNAIQIAAVSLFIRNNSMSHVEPNWLSVSQADQVEIANNRFQDYGRCELNIGSSNCSFRNNILQNPQSGSLNFTCRVHQVSVGNECTCNKSWLSELTDHDLESEIMCQVAERDGDCFNATNTNVRRYVNEACGSNVTRYCMAGQWLTKADSDQFSDSKLTIKMIASVIVIFTLLLVTIVWVGAKIWRSGCGTAGGGRAADKCLIEDDIREQLCRQAMELSEGSAARKGILKLINGHLGKNECHERIFFVLENMPQKSQLIENLLLKHISQSHPVTPSDNSESLGEAYPMDGYISSVGGSAIAHSQPPQPSAPSPNPSEGRFDDEPIYQEPDQPLICEYSVPPPHSVEDPYSEPFNATNTNDMPPAYQYATPMRILTRPRTQQQPSTMVSYATPVWRSTPSATPTSRPPSGTQGSASATSPRAVKDLRQALQNSPQFHPNQLTSTRNQRQILQILPPHQPLQPPPYSQRSLGHKGQRRRSFECLDGAASLAAMEHMDSGSDHSGGSDVTVQIADVIDYADA</sequence>
<feature type="compositionally biased region" description="Pro residues" evidence="1">
    <location>
        <begin position="781"/>
        <end position="790"/>
    </location>
</feature>
<feature type="compositionally biased region" description="Pro residues" evidence="1">
    <location>
        <begin position="631"/>
        <end position="640"/>
    </location>
</feature>
<reference evidence="4 5" key="1">
    <citation type="journal article" date="2007" name="Nature">
        <title>Evolution of genes and genomes on the Drosophila phylogeny.</title>
        <authorList>
            <consortium name="Drosophila 12 Genomes Consortium"/>
            <person name="Clark A.G."/>
            <person name="Eisen M.B."/>
            <person name="Smith D.R."/>
            <person name="Bergman C.M."/>
            <person name="Oliver B."/>
            <person name="Markow T.A."/>
            <person name="Kaufman T.C."/>
            <person name="Kellis M."/>
            <person name="Gelbart W."/>
            <person name="Iyer V.N."/>
            <person name="Pollard D.A."/>
            <person name="Sackton T.B."/>
            <person name="Larracuente A.M."/>
            <person name="Singh N.D."/>
            <person name="Abad J.P."/>
            <person name="Abt D.N."/>
            <person name="Adryan B."/>
            <person name="Aguade M."/>
            <person name="Akashi H."/>
            <person name="Anderson W.W."/>
            <person name="Aquadro C.F."/>
            <person name="Ardell D.H."/>
            <person name="Arguello R."/>
            <person name="Artieri C.G."/>
            <person name="Barbash D.A."/>
            <person name="Barker D."/>
            <person name="Barsanti P."/>
            <person name="Batterham P."/>
            <person name="Batzoglou S."/>
            <person name="Begun D."/>
            <person name="Bhutkar A."/>
            <person name="Blanco E."/>
            <person name="Bosak S.A."/>
            <person name="Bradley R.K."/>
            <person name="Brand A.D."/>
            <person name="Brent M.R."/>
            <person name="Brooks A.N."/>
            <person name="Brown R.H."/>
            <person name="Butlin R.K."/>
            <person name="Caggese C."/>
            <person name="Calvi B.R."/>
            <person name="Bernardo de Carvalho A."/>
            <person name="Caspi A."/>
            <person name="Castrezana S."/>
            <person name="Celniker S.E."/>
            <person name="Chang J.L."/>
            <person name="Chapple C."/>
            <person name="Chatterji S."/>
            <person name="Chinwalla A."/>
            <person name="Civetta A."/>
            <person name="Clifton S.W."/>
            <person name="Comeron J.M."/>
            <person name="Costello J.C."/>
            <person name="Coyne J.A."/>
            <person name="Daub J."/>
            <person name="David R.G."/>
            <person name="Delcher A.L."/>
            <person name="Delehaunty K."/>
            <person name="Do C.B."/>
            <person name="Ebling H."/>
            <person name="Edwards K."/>
            <person name="Eickbush T."/>
            <person name="Evans J.D."/>
            <person name="Filipski A."/>
            <person name="Findeiss S."/>
            <person name="Freyhult E."/>
            <person name="Fulton L."/>
            <person name="Fulton R."/>
            <person name="Garcia A.C."/>
            <person name="Gardiner A."/>
            <person name="Garfield D.A."/>
            <person name="Garvin B.E."/>
            <person name="Gibson G."/>
            <person name="Gilbert D."/>
            <person name="Gnerre S."/>
            <person name="Godfrey J."/>
            <person name="Good R."/>
            <person name="Gotea V."/>
            <person name="Gravely B."/>
            <person name="Greenberg A.J."/>
            <person name="Griffiths-Jones S."/>
            <person name="Gross S."/>
            <person name="Guigo R."/>
            <person name="Gustafson E.A."/>
            <person name="Haerty W."/>
            <person name="Hahn M.W."/>
            <person name="Halligan D.L."/>
            <person name="Halpern A.L."/>
            <person name="Halter G.M."/>
            <person name="Han M.V."/>
            <person name="Heger A."/>
            <person name="Hillier L."/>
            <person name="Hinrichs A.S."/>
            <person name="Holmes I."/>
            <person name="Hoskins R.A."/>
            <person name="Hubisz M.J."/>
            <person name="Hultmark D."/>
            <person name="Huntley M.A."/>
            <person name="Jaffe D.B."/>
            <person name="Jagadeeshan S."/>
            <person name="Jeck W.R."/>
            <person name="Johnson J."/>
            <person name="Jones C.D."/>
            <person name="Jordan W.C."/>
            <person name="Karpen G.H."/>
            <person name="Kataoka E."/>
            <person name="Keightley P.D."/>
            <person name="Kheradpour P."/>
            <person name="Kirkness E.F."/>
            <person name="Koerich L.B."/>
            <person name="Kristiansen K."/>
            <person name="Kudrna D."/>
            <person name="Kulathinal R.J."/>
            <person name="Kumar S."/>
            <person name="Kwok R."/>
            <person name="Lander E."/>
            <person name="Langley C.H."/>
            <person name="Lapoint R."/>
            <person name="Lazzaro B.P."/>
            <person name="Lee S.J."/>
            <person name="Levesque L."/>
            <person name="Li R."/>
            <person name="Lin C.F."/>
            <person name="Lin M.F."/>
            <person name="Lindblad-Toh K."/>
            <person name="Llopart A."/>
            <person name="Long M."/>
            <person name="Low L."/>
            <person name="Lozovsky E."/>
            <person name="Lu J."/>
            <person name="Luo M."/>
            <person name="Machado C.A."/>
            <person name="Makalowski W."/>
            <person name="Marzo M."/>
            <person name="Matsuda M."/>
            <person name="Matzkin L."/>
            <person name="McAllister B."/>
            <person name="McBride C.S."/>
            <person name="McKernan B."/>
            <person name="McKernan K."/>
            <person name="Mendez-Lago M."/>
            <person name="Minx P."/>
            <person name="Mollenhauer M.U."/>
            <person name="Montooth K."/>
            <person name="Mount S.M."/>
            <person name="Mu X."/>
            <person name="Myers E."/>
            <person name="Negre B."/>
            <person name="Newfeld S."/>
            <person name="Nielsen R."/>
            <person name="Noor M.A."/>
            <person name="O'Grady P."/>
            <person name="Pachter L."/>
            <person name="Papaceit M."/>
            <person name="Parisi M.J."/>
            <person name="Parisi M."/>
            <person name="Parts L."/>
            <person name="Pedersen J.S."/>
            <person name="Pesole G."/>
            <person name="Phillippy A.M."/>
            <person name="Ponting C.P."/>
            <person name="Pop M."/>
            <person name="Porcelli D."/>
            <person name="Powell J.R."/>
            <person name="Prohaska S."/>
            <person name="Pruitt K."/>
            <person name="Puig M."/>
            <person name="Quesneville H."/>
            <person name="Ram K.R."/>
            <person name="Rand D."/>
            <person name="Rasmussen M.D."/>
            <person name="Reed L.K."/>
            <person name="Reenan R."/>
            <person name="Reily A."/>
            <person name="Remington K.A."/>
            <person name="Rieger T.T."/>
            <person name="Ritchie M.G."/>
            <person name="Robin C."/>
            <person name="Rogers Y.H."/>
            <person name="Rohde C."/>
            <person name="Rozas J."/>
            <person name="Rubenfield M.J."/>
            <person name="Ruiz A."/>
            <person name="Russo S."/>
            <person name="Salzberg S.L."/>
            <person name="Sanchez-Gracia A."/>
            <person name="Saranga D.J."/>
            <person name="Sato H."/>
            <person name="Schaeffer S.W."/>
            <person name="Schatz M.C."/>
            <person name="Schlenke T."/>
            <person name="Schwartz R."/>
            <person name="Segarra C."/>
            <person name="Singh R.S."/>
            <person name="Sirot L."/>
            <person name="Sirota M."/>
            <person name="Sisneros N.B."/>
            <person name="Smith C.D."/>
            <person name="Smith T.F."/>
            <person name="Spieth J."/>
            <person name="Stage D.E."/>
            <person name="Stark A."/>
            <person name="Stephan W."/>
            <person name="Strausberg R.L."/>
            <person name="Strempel S."/>
            <person name="Sturgill D."/>
            <person name="Sutton G."/>
            <person name="Sutton G.G."/>
            <person name="Tao W."/>
            <person name="Teichmann S."/>
            <person name="Tobari Y.N."/>
            <person name="Tomimura Y."/>
            <person name="Tsolas J.M."/>
            <person name="Valente V.L."/>
            <person name="Venter E."/>
            <person name="Venter J.C."/>
            <person name="Vicario S."/>
            <person name="Vieira F.G."/>
            <person name="Vilella A.J."/>
            <person name="Villasante A."/>
            <person name="Walenz B."/>
            <person name="Wang J."/>
            <person name="Wasserman M."/>
            <person name="Watts T."/>
            <person name="Wilson D."/>
            <person name="Wilson R.K."/>
            <person name="Wing R.A."/>
            <person name="Wolfner M.F."/>
            <person name="Wong A."/>
            <person name="Wong G.K."/>
            <person name="Wu C.I."/>
            <person name="Wu G."/>
            <person name="Yamamoto D."/>
            <person name="Yang H.P."/>
            <person name="Yang S.P."/>
            <person name="Yorke J.A."/>
            <person name="Yoshida K."/>
            <person name="Zdobnov E."/>
            <person name="Zhang P."/>
            <person name="Zhang Y."/>
            <person name="Zimin A.V."/>
            <person name="Baldwin J."/>
            <person name="Abdouelleil A."/>
            <person name="Abdulkadir J."/>
            <person name="Abebe A."/>
            <person name="Abera B."/>
            <person name="Abreu J."/>
            <person name="Acer S.C."/>
            <person name="Aftuck L."/>
            <person name="Alexander A."/>
            <person name="An P."/>
            <person name="Anderson E."/>
            <person name="Anderson S."/>
            <person name="Arachi H."/>
            <person name="Azer M."/>
            <person name="Bachantsang P."/>
            <person name="Barry A."/>
            <person name="Bayul T."/>
            <person name="Berlin A."/>
            <person name="Bessette D."/>
            <person name="Bloom T."/>
            <person name="Blye J."/>
            <person name="Boguslavskiy L."/>
            <person name="Bonnet C."/>
            <person name="Boukhgalter B."/>
            <person name="Bourzgui I."/>
            <person name="Brown A."/>
            <person name="Cahill P."/>
            <person name="Channer S."/>
            <person name="Cheshatsang Y."/>
            <person name="Chuda L."/>
            <person name="Citroen M."/>
            <person name="Collymore A."/>
            <person name="Cooke P."/>
            <person name="Costello M."/>
            <person name="D'Aco K."/>
            <person name="Daza R."/>
            <person name="De Haan G."/>
            <person name="DeGray S."/>
            <person name="DeMaso C."/>
            <person name="Dhargay N."/>
            <person name="Dooley K."/>
            <person name="Dooley E."/>
            <person name="Doricent M."/>
            <person name="Dorje P."/>
            <person name="Dorjee K."/>
            <person name="Dupes A."/>
            <person name="Elong R."/>
            <person name="Falk J."/>
            <person name="Farina A."/>
            <person name="Faro S."/>
            <person name="Ferguson D."/>
            <person name="Fisher S."/>
            <person name="Foley C.D."/>
            <person name="Franke A."/>
            <person name="Friedrich D."/>
            <person name="Gadbois L."/>
            <person name="Gearin G."/>
            <person name="Gearin C.R."/>
            <person name="Giannoukos G."/>
            <person name="Goode T."/>
            <person name="Graham J."/>
            <person name="Grandbois E."/>
            <person name="Grewal S."/>
            <person name="Gyaltsen K."/>
            <person name="Hafez N."/>
            <person name="Hagos B."/>
            <person name="Hall J."/>
            <person name="Henson C."/>
            <person name="Hollinger A."/>
            <person name="Honan T."/>
            <person name="Huard M.D."/>
            <person name="Hughes L."/>
            <person name="Hurhula B."/>
            <person name="Husby M.E."/>
            <person name="Kamat A."/>
            <person name="Kanga B."/>
            <person name="Kashin S."/>
            <person name="Khazanovich D."/>
            <person name="Kisner P."/>
            <person name="Lance K."/>
            <person name="Lara M."/>
            <person name="Lee W."/>
            <person name="Lennon N."/>
            <person name="Letendre F."/>
            <person name="LeVine R."/>
            <person name="Lipovsky A."/>
            <person name="Liu X."/>
            <person name="Liu J."/>
            <person name="Liu S."/>
            <person name="Lokyitsang T."/>
            <person name="Lokyitsang Y."/>
            <person name="Lubonja R."/>
            <person name="Lui A."/>
            <person name="MacDonald P."/>
            <person name="Magnisalis V."/>
            <person name="Maru K."/>
            <person name="Matthews C."/>
            <person name="McCusker W."/>
            <person name="McDonough S."/>
            <person name="Mehta T."/>
            <person name="Meldrim J."/>
            <person name="Meneus L."/>
            <person name="Mihai O."/>
            <person name="Mihalev A."/>
            <person name="Mihova T."/>
            <person name="Mittelman R."/>
            <person name="Mlenga V."/>
            <person name="Montmayeur A."/>
            <person name="Mulrain L."/>
            <person name="Navidi A."/>
            <person name="Naylor J."/>
            <person name="Negash T."/>
            <person name="Nguyen T."/>
            <person name="Nguyen N."/>
            <person name="Nicol R."/>
            <person name="Norbu C."/>
            <person name="Norbu N."/>
            <person name="Novod N."/>
            <person name="O'Neill B."/>
            <person name="Osman S."/>
            <person name="Markiewicz E."/>
            <person name="Oyono O.L."/>
            <person name="Patti C."/>
            <person name="Phunkhang P."/>
            <person name="Pierre F."/>
            <person name="Priest M."/>
            <person name="Raghuraman S."/>
            <person name="Rege F."/>
            <person name="Reyes R."/>
            <person name="Rise C."/>
            <person name="Rogov P."/>
            <person name="Ross K."/>
            <person name="Ryan E."/>
            <person name="Settipalli S."/>
            <person name="Shea T."/>
            <person name="Sherpa N."/>
            <person name="Shi L."/>
            <person name="Shih D."/>
            <person name="Sparrow T."/>
            <person name="Spaulding J."/>
            <person name="Stalker J."/>
            <person name="Stange-Thomann N."/>
            <person name="Stavropoulos S."/>
            <person name="Stone C."/>
            <person name="Strader C."/>
            <person name="Tesfaye S."/>
            <person name="Thomson T."/>
            <person name="Thoulutsang Y."/>
            <person name="Thoulutsang D."/>
            <person name="Topham K."/>
            <person name="Topping I."/>
            <person name="Tsamla T."/>
            <person name="Vassiliev H."/>
            <person name="Vo A."/>
            <person name="Wangchuk T."/>
            <person name="Wangdi T."/>
            <person name="Weiand M."/>
            <person name="Wilkinson J."/>
            <person name="Wilson A."/>
            <person name="Yadav S."/>
            <person name="Young G."/>
            <person name="Yu Q."/>
            <person name="Zembek L."/>
            <person name="Zhong D."/>
            <person name="Zimmer A."/>
            <person name="Zwirko Z."/>
            <person name="Jaffe D.B."/>
            <person name="Alvarez P."/>
            <person name="Brockman W."/>
            <person name="Butler J."/>
            <person name="Chin C."/>
            <person name="Gnerre S."/>
            <person name="Grabherr M."/>
            <person name="Kleber M."/>
            <person name="Mauceli E."/>
            <person name="MacCallum I."/>
        </authorList>
    </citation>
    <scope>NUCLEOTIDE SEQUENCE [LARGE SCALE GENOMIC DNA]</scope>
    <source>
        <strain evidence="5">Tai18E2 / Tucson 14021-0261.01</strain>
    </source>
</reference>
<dbReference type="Proteomes" id="UP000002282">
    <property type="component" value="Chromosome X"/>
</dbReference>